<dbReference type="PANTHER" id="PTHR33295">
    <property type="entry name" value="ATPASE"/>
    <property type="match status" value="1"/>
</dbReference>
<reference evidence="2" key="1">
    <citation type="journal article" date="2020" name="mSystems">
        <title>Genome- and Community-Level Interaction Insights into Carbon Utilization and Element Cycling Functions of Hydrothermarchaeota in Hydrothermal Sediment.</title>
        <authorList>
            <person name="Zhou Z."/>
            <person name="Liu Y."/>
            <person name="Xu W."/>
            <person name="Pan J."/>
            <person name="Luo Z.H."/>
            <person name="Li M."/>
        </authorList>
    </citation>
    <scope>NUCLEOTIDE SEQUENCE [LARGE SCALE GENOMIC DNA]</scope>
    <source>
        <strain evidence="2">SpSt-774</strain>
    </source>
</reference>
<gene>
    <name evidence="2" type="ORF">ENV60_02705</name>
</gene>
<dbReference type="PANTHER" id="PTHR33295:SF18">
    <property type="entry name" value="AAA+ ATPASE DOMAIN-CONTAINING PROTEIN"/>
    <property type="match status" value="1"/>
</dbReference>
<protein>
    <submittedName>
        <fullName evidence="2">AAA family ATPase</fullName>
    </submittedName>
</protein>
<dbReference type="AlphaFoldDB" id="A0A7C4THL8"/>
<dbReference type="Gene3D" id="3.40.50.300">
    <property type="entry name" value="P-loop containing nucleotide triphosphate hydrolases"/>
    <property type="match status" value="1"/>
</dbReference>
<organism evidence="2">
    <name type="scientific">candidate division WOR-3 bacterium</name>
    <dbReference type="NCBI Taxonomy" id="2052148"/>
    <lineage>
        <taxon>Bacteria</taxon>
        <taxon>Bacteria division WOR-3</taxon>
    </lineage>
</organism>
<evidence type="ECO:0000313" key="2">
    <source>
        <dbReference type="EMBL" id="HGV97189.1"/>
    </source>
</evidence>
<feature type="domain" description="AAA" evidence="1">
    <location>
        <begin position="20"/>
        <end position="149"/>
    </location>
</feature>
<sequence length="150" mass="17864">MKIIFRDIIDDLRRFLNSDDILLLTGARQAGKTSILRFLQEELNEKKARTFFLNLEDPDYLRLINQSPKNLFKIFPISLKEKTFVFIDEVQYLKNPTNFLKYFYDEYQGKIKIIASGSSAFYLDKKFKDSLVGRKLIFPVRTLSFREFLR</sequence>
<dbReference type="InterPro" id="IPR027417">
    <property type="entry name" value="P-loop_NTPase"/>
</dbReference>
<dbReference type="Pfam" id="PF13173">
    <property type="entry name" value="AAA_14"/>
    <property type="match status" value="1"/>
</dbReference>
<dbReference type="InterPro" id="IPR041682">
    <property type="entry name" value="AAA_14"/>
</dbReference>
<evidence type="ECO:0000259" key="1">
    <source>
        <dbReference type="Pfam" id="PF13173"/>
    </source>
</evidence>
<proteinExistence type="predicted"/>
<comment type="caution">
    <text evidence="2">The sequence shown here is derived from an EMBL/GenBank/DDBJ whole genome shotgun (WGS) entry which is preliminary data.</text>
</comment>
<dbReference type="EMBL" id="DTGZ01000046">
    <property type="protein sequence ID" value="HGV97189.1"/>
    <property type="molecule type" value="Genomic_DNA"/>
</dbReference>
<accession>A0A7C4THL8</accession>
<name>A0A7C4THL8_UNCW3</name>
<dbReference type="SUPFAM" id="SSF52540">
    <property type="entry name" value="P-loop containing nucleoside triphosphate hydrolases"/>
    <property type="match status" value="1"/>
</dbReference>